<feature type="transmembrane region" description="Helical" evidence="7">
    <location>
        <begin position="121"/>
        <end position="139"/>
    </location>
</feature>
<comment type="function">
    <text evidence="7">Forms chloride channels.</text>
</comment>
<dbReference type="GeneID" id="106545380"/>
<accession>A0A6I9Y2P2</accession>
<evidence type="ECO:0000256" key="3">
    <source>
        <dbReference type="ARBA" id="ARBA00022989"/>
    </source>
</evidence>
<dbReference type="CTD" id="266675"/>
<dbReference type="AlphaFoldDB" id="A0A6I9Y2P2"/>
<comment type="similarity">
    <text evidence="6 7">Belongs to the anion channel-forming bestrophin (TC 1.A.46) family. Calcium-sensitive chloride channel subfamily.</text>
</comment>
<dbReference type="PANTHER" id="PTHR10736">
    <property type="entry name" value="BESTROPHIN"/>
    <property type="match status" value="1"/>
</dbReference>
<keyword evidence="9" id="KW-1185">Reference proteome</keyword>
<comment type="catalytic activity">
    <reaction evidence="5">
        <text>chloride(in) = chloride(out)</text>
        <dbReference type="Rhea" id="RHEA:29823"/>
        <dbReference type="ChEBI" id="CHEBI:17996"/>
    </reaction>
</comment>
<dbReference type="OrthoDB" id="201595at2759"/>
<evidence type="ECO:0000256" key="7">
    <source>
        <dbReference type="RuleBase" id="RU363126"/>
    </source>
</evidence>
<keyword evidence="2 7" id="KW-0812">Transmembrane</keyword>
<dbReference type="GO" id="GO:0034707">
    <property type="term" value="C:chloride channel complex"/>
    <property type="evidence" value="ECO:0007669"/>
    <property type="project" value="UniProtKB-KW"/>
</dbReference>
<proteinExistence type="inferred from homology"/>
<evidence type="ECO:0000256" key="8">
    <source>
        <dbReference type="SAM" id="MobiDB-lite"/>
    </source>
</evidence>
<keyword evidence="7" id="KW-0407">Ion channel</keyword>
<keyword evidence="7" id="KW-0868">Chloride</keyword>
<keyword evidence="3 7" id="KW-1133">Transmembrane helix</keyword>
<feature type="transmembrane region" description="Helical" evidence="7">
    <location>
        <begin position="319"/>
        <end position="343"/>
    </location>
</feature>
<protein>
    <recommendedName>
        <fullName evidence="7">Bestrophin homolog</fullName>
    </recommendedName>
</protein>
<dbReference type="Pfam" id="PF01062">
    <property type="entry name" value="Bestrophin"/>
    <property type="match status" value="1"/>
</dbReference>
<keyword evidence="7" id="KW-0813">Transport</keyword>
<dbReference type="InterPro" id="IPR000615">
    <property type="entry name" value="Bestrophin"/>
</dbReference>
<dbReference type="RefSeq" id="XP_013917383.1">
    <property type="nucleotide sequence ID" value="XM_014061908.1"/>
</dbReference>
<evidence type="ECO:0000313" key="10">
    <source>
        <dbReference type="RefSeq" id="XP_013917383.1"/>
    </source>
</evidence>
<reference evidence="10" key="1">
    <citation type="submission" date="2025-08" db="UniProtKB">
        <authorList>
            <consortium name="RefSeq"/>
        </authorList>
    </citation>
    <scope>IDENTIFICATION</scope>
    <source>
        <tissue evidence="10">Skeletal muscle</tissue>
    </source>
</reference>
<evidence type="ECO:0000256" key="1">
    <source>
        <dbReference type="ARBA" id="ARBA00004370"/>
    </source>
</evidence>
<comment type="subcellular location">
    <subcellularLocation>
        <location evidence="7">Cell membrane</location>
        <topology evidence="7">Multi-pass membrane protein</topology>
    </subcellularLocation>
    <subcellularLocation>
        <location evidence="1">Membrane</location>
    </subcellularLocation>
</comment>
<evidence type="ECO:0000313" key="9">
    <source>
        <dbReference type="Proteomes" id="UP000504617"/>
    </source>
</evidence>
<dbReference type="PANTHER" id="PTHR10736:SF55">
    <property type="entry name" value="BESTROPHIN-4"/>
    <property type="match status" value="1"/>
</dbReference>
<dbReference type="KEGG" id="tsr:106545380"/>
<evidence type="ECO:0000256" key="5">
    <source>
        <dbReference type="ARBA" id="ARBA00024167"/>
    </source>
</evidence>
<gene>
    <name evidence="10" type="primary">BEST4</name>
</gene>
<feature type="transmembrane region" description="Helical" evidence="7">
    <location>
        <begin position="160"/>
        <end position="179"/>
    </location>
</feature>
<keyword evidence="7" id="KW-0869">Chloride channel</keyword>
<sequence>MLLATKFTFGAMEKTCNCSTNITFQKFRTKLAPETCCLNFTWTKIDILDWSIFAGTVGLKELHLSNCDISHIKNFVSSREVDGAAMTVSYTLKVANARFGGFSKLLFRWKGSIYKLLYKEFLGFIVLYAGLSAIYRYLLNEYQKRLFEKVAKYCKSSTDLIPLSFVLGFYVTLIVNRWWAQYTSIPLPDQLMCVISSNVHGKDDKGRILRRTLIRYANLSSVLILRSVSTRVLKRFPTMDHIVEAGFMTQDERKKYESLHSDFNKYWIPCVWFTNLAAQARREGRVRDDVALRLLMDELNLYRAKCSMLFHFDWISIPLVYTQVVTIAVYSFFAFCVVGRQFLDGDLDIYVPLPTLLQFFFYAGWLKVAEQIINPFGEDDDDFETNKLIDRNLQVSLLSVDDMYQNLPPTGKDKYWNESTAQPPYTTATLAETLKPSFMGSTFDMRMSDDPEQNQQVDASPSMNRIQTPLLSRFYAAAASPAISLKNFGKGNRISHPQLLRLRSEGIFPSASPNFNRREDPEAVGRIDEEETEDEETGISETGMPHNAERKDIPIITVIGSLDDSISSIEQPSSS</sequence>
<feature type="compositionally biased region" description="Basic and acidic residues" evidence="8">
    <location>
        <begin position="516"/>
        <end position="527"/>
    </location>
</feature>
<feature type="region of interest" description="Disordered" evidence="8">
    <location>
        <begin position="509"/>
        <end position="552"/>
    </location>
</feature>
<feature type="compositionally biased region" description="Acidic residues" evidence="8">
    <location>
        <begin position="528"/>
        <end position="538"/>
    </location>
</feature>
<keyword evidence="4 7" id="KW-0472">Membrane</keyword>
<organism evidence="9 10">
    <name type="scientific">Thamnophis sirtalis</name>
    <dbReference type="NCBI Taxonomy" id="35019"/>
    <lineage>
        <taxon>Eukaryota</taxon>
        <taxon>Metazoa</taxon>
        <taxon>Chordata</taxon>
        <taxon>Craniata</taxon>
        <taxon>Vertebrata</taxon>
        <taxon>Euteleostomi</taxon>
        <taxon>Lepidosauria</taxon>
        <taxon>Squamata</taxon>
        <taxon>Bifurcata</taxon>
        <taxon>Unidentata</taxon>
        <taxon>Episquamata</taxon>
        <taxon>Toxicofera</taxon>
        <taxon>Serpentes</taxon>
        <taxon>Colubroidea</taxon>
        <taxon>Colubridae</taxon>
        <taxon>Natricinae</taxon>
        <taxon>Thamnophis</taxon>
    </lineage>
</organism>
<keyword evidence="7" id="KW-1003">Cell membrane</keyword>
<name>A0A6I9Y2P2_9SAUR</name>
<dbReference type="InterPro" id="IPR021134">
    <property type="entry name" value="Bestrophin-like"/>
</dbReference>
<dbReference type="Proteomes" id="UP000504617">
    <property type="component" value="Unplaced"/>
</dbReference>
<dbReference type="GO" id="GO:0005886">
    <property type="term" value="C:plasma membrane"/>
    <property type="evidence" value="ECO:0007669"/>
    <property type="project" value="UniProtKB-SubCell"/>
</dbReference>
<feature type="transmembrane region" description="Helical" evidence="7">
    <location>
        <begin position="349"/>
        <end position="366"/>
    </location>
</feature>
<evidence type="ECO:0000256" key="2">
    <source>
        <dbReference type="ARBA" id="ARBA00022692"/>
    </source>
</evidence>
<keyword evidence="7" id="KW-0406">Ion transport</keyword>
<evidence type="ECO:0000256" key="6">
    <source>
        <dbReference type="ARBA" id="ARBA00034769"/>
    </source>
</evidence>
<evidence type="ECO:0000256" key="4">
    <source>
        <dbReference type="ARBA" id="ARBA00023136"/>
    </source>
</evidence>
<dbReference type="GO" id="GO:0005254">
    <property type="term" value="F:chloride channel activity"/>
    <property type="evidence" value="ECO:0007669"/>
    <property type="project" value="UniProtKB-KW"/>
</dbReference>